<dbReference type="GO" id="GO:0005975">
    <property type="term" value="P:carbohydrate metabolic process"/>
    <property type="evidence" value="ECO:0007669"/>
    <property type="project" value="InterPro"/>
</dbReference>
<organism evidence="4 5">
    <name type="scientific">Blastocystis sp. subtype 1 (strain ATCC 50177 / NandII)</name>
    <dbReference type="NCBI Taxonomy" id="478820"/>
    <lineage>
        <taxon>Eukaryota</taxon>
        <taxon>Sar</taxon>
        <taxon>Stramenopiles</taxon>
        <taxon>Bigyra</taxon>
        <taxon>Opalozoa</taxon>
        <taxon>Opalinata</taxon>
        <taxon>Blastocystidae</taxon>
        <taxon>Blastocystis</taxon>
    </lineage>
</organism>
<evidence type="ECO:0000256" key="1">
    <source>
        <dbReference type="SAM" id="MobiDB-lite"/>
    </source>
</evidence>
<dbReference type="OrthoDB" id="1740265at2759"/>
<sequence length="700" mass="80407">MQAQLERIPPEYFDTTKGHILRKNAQRSRKKKHLKRRKTKKVTSREERRESCKLTLIVVLNVLLCMCLAAYILWRLSIKVDVVVCPPGYFGEKCERNDFVDSTPWESVEVFKAANGKCTNGYSFRTWAPGALTVNLWVRKTETGESQHYSMVEQDYGYWFISVCDVSINDRYKYQLIYKTSNGYVLSLGGLQRTPLNQEGYNVIVDTAFDWKNQTADVVPFPALPIVYHIHLPTYNHSMSNSPFATVSSRIETLKHIGVNVIELNGLEYLYCNGNDITCWDESSYSPGLLRPSLGSVAQLKELVFQAHANGMAVVLDLDWESSKRDSLLWDYHNYFLFYQEETASPEIADIFRDTGYCSMAECPFDLAGNNLMSLYLLAVLRRYRAEYHIDGVRWISCACNRFMGGDCSAEDKPLDEAQNEAAVSDLWREIRAMGLTILTDKKSIVPDSDYFIDISFSNLVSSVTSTTGLSYSLLMNVIQRVNTSSADQLHALEYYERLSSRLLPRSSYKIASTILSLFYILPLKLHFFMGTPYLSDVPFTSEPSPLDLDEVGCYVNGVMNRPRSKFPKYKMTQDVYALRKRYVKENTEVHVVRDDPTQKILVLRVGPTTNPLLVVINYGDVAYPNEESSYFLRIPLFQPSKAQMPWKLEFTTCNSEYESSVTTIQQDLYNVDCEWYIDYRYFACYRLIIGDQTLSVYSQ</sequence>
<feature type="domain" description="Glycoside hydrolase family 13 N-terminal" evidence="3">
    <location>
        <begin position="120"/>
        <end position="178"/>
    </location>
</feature>
<reference evidence="4 5" key="1">
    <citation type="submission" date="2016-05" db="EMBL/GenBank/DDBJ databases">
        <title>Nuclear genome of Blastocystis sp. subtype 1 NandII.</title>
        <authorList>
            <person name="Gentekaki E."/>
            <person name="Curtis B."/>
            <person name="Stairs C."/>
            <person name="Eme L."/>
            <person name="Herman E."/>
            <person name="Klimes V."/>
            <person name="Arias M.C."/>
            <person name="Elias M."/>
            <person name="Hilliou F."/>
            <person name="Klute M."/>
            <person name="Malik S.-B."/>
            <person name="Pightling A."/>
            <person name="Rachubinski R."/>
            <person name="Salas D."/>
            <person name="Schlacht A."/>
            <person name="Suga H."/>
            <person name="Archibald J."/>
            <person name="Ball S.G."/>
            <person name="Clark G."/>
            <person name="Dacks J."/>
            <person name="Van Der Giezen M."/>
            <person name="Tsaousis A."/>
            <person name="Roger A."/>
        </authorList>
    </citation>
    <scope>NUCLEOTIDE SEQUENCE [LARGE SCALE GENOMIC DNA]</scope>
    <source>
        <strain evidence="5">ATCC 50177 / NandII</strain>
    </source>
</reference>
<dbReference type="PANTHER" id="PTHR43651:SF11">
    <property type="entry name" value="MALTO-OLIGOSYLTREHALOSE TREHALOHYDROLASE"/>
    <property type="match status" value="1"/>
</dbReference>
<dbReference type="AlphaFoldDB" id="A0A196SHQ9"/>
<proteinExistence type="predicted"/>
<comment type="caution">
    <text evidence="4">The sequence shown here is derived from an EMBL/GenBank/DDBJ whole genome shotgun (WGS) entry which is preliminary data.</text>
</comment>
<dbReference type="Gene3D" id="2.60.40.10">
    <property type="entry name" value="Immunoglobulins"/>
    <property type="match status" value="1"/>
</dbReference>
<keyword evidence="2" id="KW-0812">Transmembrane</keyword>
<feature type="region of interest" description="Disordered" evidence="1">
    <location>
        <begin position="24"/>
        <end position="44"/>
    </location>
</feature>
<evidence type="ECO:0000256" key="2">
    <source>
        <dbReference type="SAM" id="Phobius"/>
    </source>
</evidence>
<keyword evidence="2" id="KW-1133">Transmembrane helix</keyword>
<evidence type="ECO:0000313" key="5">
    <source>
        <dbReference type="Proteomes" id="UP000078348"/>
    </source>
</evidence>
<accession>A0A196SHQ9</accession>
<dbReference type="CDD" id="cd00551">
    <property type="entry name" value="AmyAc_family"/>
    <property type="match status" value="1"/>
</dbReference>
<gene>
    <name evidence="4" type="ORF">AV274_2557</name>
</gene>
<protein>
    <submittedName>
        <fullName evidence="4">Malto-oligosyltrehalose trehalohydrolase</fullName>
    </submittedName>
</protein>
<keyword evidence="2" id="KW-0472">Membrane</keyword>
<dbReference type="SUPFAM" id="SSF51445">
    <property type="entry name" value="(Trans)glycosidases"/>
    <property type="match status" value="1"/>
</dbReference>
<dbReference type="InterPro" id="IPR017853">
    <property type="entry name" value="GH"/>
</dbReference>
<name>A0A196SHQ9_BLAHN</name>
<feature type="compositionally biased region" description="Basic residues" evidence="1">
    <location>
        <begin position="24"/>
        <end position="42"/>
    </location>
</feature>
<keyword evidence="4" id="KW-0378">Hydrolase</keyword>
<evidence type="ECO:0000259" key="3">
    <source>
        <dbReference type="Pfam" id="PF02922"/>
    </source>
</evidence>
<keyword evidence="5" id="KW-1185">Reference proteome</keyword>
<evidence type="ECO:0000313" key="4">
    <source>
        <dbReference type="EMBL" id="OAO15707.1"/>
    </source>
</evidence>
<dbReference type="GO" id="GO:0004553">
    <property type="term" value="F:hydrolase activity, hydrolyzing O-glycosyl compounds"/>
    <property type="evidence" value="ECO:0007669"/>
    <property type="project" value="InterPro"/>
</dbReference>
<dbReference type="PANTHER" id="PTHR43651">
    <property type="entry name" value="1,4-ALPHA-GLUCAN-BRANCHING ENZYME"/>
    <property type="match status" value="1"/>
</dbReference>
<dbReference type="Gene3D" id="3.20.20.80">
    <property type="entry name" value="Glycosidases"/>
    <property type="match status" value="1"/>
</dbReference>
<dbReference type="InterPro" id="IPR004193">
    <property type="entry name" value="Glyco_hydro_13_N"/>
</dbReference>
<dbReference type="EMBL" id="LXWW01000121">
    <property type="protein sequence ID" value="OAO15707.1"/>
    <property type="molecule type" value="Genomic_DNA"/>
</dbReference>
<feature type="transmembrane region" description="Helical" evidence="2">
    <location>
        <begin position="54"/>
        <end position="74"/>
    </location>
</feature>
<dbReference type="Proteomes" id="UP000078348">
    <property type="component" value="Unassembled WGS sequence"/>
</dbReference>
<dbReference type="Pfam" id="PF02922">
    <property type="entry name" value="CBM_48"/>
    <property type="match status" value="1"/>
</dbReference>
<dbReference type="InterPro" id="IPR013783">
    <property type="entry name" value="Ig-like_fold"/>
</dbReference>